<dbReference type="EMBL" id="HBHK01019141">
    <property type="protein sequence ID" value="CAD9694381.1"/>
    <property type="molecule type" value="Transcribed_RNA"/>
</dbReference>
<protein>
    <submittedName>
        <fullName evidence="1">Uncharacterized protein</fullName>
    </submittedName>
</protein>
<name>A0A7S2WL55_9STRA</name>
<reference evidence="1" key="1">
    <citation type="submission" date="2021-01" db="EMBL/GenBank/DDBJ databases">
        <authorList>
            <person name="Corre E."/>
            <person name="Pelletier E."/>
            <person name="Niang G."/>
            <person name="Scheremetjew M."/>
            <person name="Finn R."/>
            <person name="Kale V."/>
            <person name="Holt S."/>
            <person name="Cochrane G."/>
            <person name="Meng A."/>
            <person name="Brown T."/>
            <person name="Cohen L."/>
        </authorList>
    </citation>
    <scope>NUCLEOTIDE SEQUENCE</scope>
    <source>
        <strain evidence="1">NY070348D</strain>
    </source>
</reference>
<gene>
    <name evidence="1" type="ORF">QSP1433_LOCUS12088</name>
</gene>
<proteinExistence type="predicted"/>
<evidence type="ECO:0000313" key="1">
    <source>
        <dbReference type="EMBL" id="CAD9694381.1"/>
    </source>
</evidence>
<dbReference type="AlphaFoldDB" id="A0A7S2WL55"/>
<accession>A0A7S2WL55</accession>
<organism evidence="1">
    <name type="scientific">Mucochytrium quahogii</name>
    <dbReference type="NCBI Taxonomy" id="96639"/>
    <lineage>
        <taxon>Eukaryota</taxon>
        <taxon>Sar</taxon>
        <taxon>Stramenopiles</taxon>
        <taxon>Bigyra</taxon>
        <taxon>Labyrinthulomycetes</taxon>
        <taxon>Thraustochytrida</taxon>
        <taxon>Thraustochytriidae</taxon>
        <taxon>Mucochytrium</taxon>
    </lineage>
</organism>
<sequence>MNKMDFQQHWAIPKGLPKTVPSQTEFVDWSNVPFVDQAIRASLPVSTSSLHSYRMNGLSVLPCQQVAQPPQSYTAGMVLQANLDWLSSAATGGTGGGGAEA</sequence>